<dbReference type="EMBL" id="JAUCMV010000004">
    <property type="protein sequence ID" value="KAK0400717.1"/>
    <property type="molecule type" value="Genomic_DNA"/>
</dbReference>
<organism evidence="3 4">
    <name type="scientific">Steinernema hermaphroditum</name>
    <dbReference type="NCBI Taxonomy" id="289476"/>
    <lineage>
        <taxon>Eukaryota</taxon>
        <taxon>Metazoa</taxon>
        <taxon>Ecdysozoa</taxon>
        <taxon>Nematoda</taxon>
        <taxon>Chromadorea</taxon>
        <taxon>Rhabditida</taxon>
        <taxon>Tylenchina</taxon>
        <taxon>Panagrolaimomorpha</taxon>
        <taxon>Strongyloidoidea</taxon>
        <taxon>Steinernematidae</taxon>
        <taxon>Steinernema</taxon>
    </lineage>
</organism>
<dbReference type="InterPro" id="IPR033199">
    <property type="entry name" value="DDAH-like"/>
</dbReference>
<dbReference type="Proteomes" id="UP001175271">
    <property type="component" value="Unassembled WGS sequence"/>
</dbReference>
<comment type="similarity">
    <text evidence="1">Belongs to the DDAH family.</text>
</comment>
<evidence type="ECO:0000256" key="1">
    <source>
        <dbReference type="ARBA" id="ARBA00008532"/>
    </source>
</evidence>
<dbReference type="GO" id="GO:0016403">
    <property type="term" value="F:dimethylargininase activity"/>
    <property type="evidence" value="ECO:0007669"/>
    <property type="project" value="TreeGrafter"/>
</dbReference>
<sequence length="274" mass="30542">MRFTDAIVIRIPPSVDYGDRKVKGKDKPDLVLARQQQEEFNEILRESGINVTELAPEEVGNVYSLCIDDAAVVINGTALLTKPKHENPRLNEIMTALKTLAWHVIDQKAAEYSKSAILEGSDVLFTGREIFVGLRKNGTNMEGASVLGRVFGDYPVVPLKVDGQKPLKSLVGLALEGVLTFSKDKDSQHVLKRMQHEATYPYEIIVLDNDEAVNCLNINDHLVFRQDTPEPKLQTIKQPTQLWGVNASELNKICPLLSQHVLLVKKLKGVKNIL</sequence>
<comment type="caution">
    <text evidence="3">The sequence shown here is derived from an EMBL/GenBank/DDBJ whole genome shotgun (WGS) entry which is preliminary data.</text>
</comment>
<gene>
    <name evidence="3" type="ORF">QR680_015415</name>
</gene>
<name>A0AA39H7K5_9BILA</name>
<evidence type="ECO:0000256" key="2">
    <source>
        <dbReference type="ARBA" id="ARBA00022801"/>
    </source>
</evidence>
<dbReference type="GO" id="GO:0016597">
    <property type="term" value="F:amino acid binding"/>
    <property type="evidence" value="ECO:0007669"/>
    <property type="project" value="TreeGrafter"/>
</dbReference>
<dbReference type="AlphaFoldDB" id="A0AA39H7K5"/>
<evidence type="ECO:0008006" key="5">
    <source>
        <dbReference type="Google" id="ProtNLM"/>
    </source>
</evidence>
<keyword evidence="2" id="KW-0378">Hydrolase</keyword>
<dbReference type="Gene3D" id="3.75.10.10">
    <property type="entry name" value="L-arginine/glycine Amidinotransferase, Chain A"/>
    <property type="match status" value="1"/>
</dbReference>
<evidence type="ECO:0000313" key="4">
    <source>
        <dbReference type="Proteomes" id="UP001175271"/>
    </source>
</evidence>
<dbReference type="GO" id="GO:0000052">
    <property type="term" value="P:citrulline metabolic process"/>
    <property type="evidence" value="ECO:0007669"/>
    <property type="project" value="TreeGrafter"/>
</dbReference>
<dbReference type="GO" id="GO:0006525">
    <property type="term" value="P:arginine metabolic process"/>
    <property type="evidence" value="ECO:0007669"/>
    <property type="project" value="TreeGrafter"/>
</dbReference>
<dbReference type="PANTHER" id="PTHR12737">
    <property type="entry name" value="DIMETHYLARGININE DIMETHYLAMINOHYDROLASE"/>
    <property type="match status" value="1"/>
</dbReference>
<dbReference type="SUPFAM" id="SSF55909">
    <property type="entry name" value="Pentein"/>
    <property type="match status" value="1"/>
</dbReference>
<accession>A0AA39H7K5</accession>
<keyword evidence="4" id="KW-1185">Reference proteome</keyword>
<dbReference type="PANTHER" id="PTHR12737:SF9">
    <property type="entry name" value="DIMETHYLARGININASE"/>
    <property type="match status" value="1"/>
</dbReference>
<proteinExistence type="inferred from homology"/>
<evidence type="ECO:0000313" key="3">
    <source>
        <dbReference type="EMBL" id="KAK0400717.1"/>
    </source>
</evidence>
<protein>
    <recommendedName>
        <fullName evidence="5">Dimethylargininase</fullName>
    </recommendedName>
</protein>
<dbReference type="GO" id="GO:0045429">
    <property type="term" value="P:positive regulation of nitric oxide biosynthetic process"/>
    <property type="evidence" value="ECO:0007669"/>
    <property type="project" value="TreeGrafter"/>
</dbReference>
<reference evidence="3" key="1">
    <citation type="submission" date="2023-06" db="EMBL/GenBank/DDBJ databases">
        <title>Genomic analysis of the entomopathogenic nematode Steinernema hermaphroditum.</title>
        <authorList>
            <person name="Schwarz E.M."/>
            <person name="Heppert J.K."/>
            <person name="Baniya A."/>
            <person name="Schwartz H.T."/>
            <person name="Tan C.-H."/>
            <person name="Antoshechkin I."/>
            <person name="Sternberg P.W."/>
            <person name="Goodrich-Blair H."/>
            <person name="Dillman A.R."/>
        </authorList>
    </citation>
    <scope>NUCLEOTIDE SEQUENCE</scope>
    <source>
        <strain evidence="3">PS9179</strain>
        <tissue evidence="3">Whole animal</tissue>
    </source>
</reference>